<protein>
    <submittedName>
        <fullName evidence="8">MFS family permease</fullName>
    </submittedName>
</protein>
<gene>
    <name evidence="8" type="ORF">HNR40_009166</name>
</gene>
<dbReference type="EMBL" id="JACHIN010000018">
    <property type="protein sequence ID" value="MBB5083661.1"/>
    <property type="molecule type" value="Genomic_DNA"/>
</dbReference>
<evidence type="ECO:0000256" key="4">
    <source>
        <dbReference type="ARBA" id="ARBA00022989"/>
    </source>
</evidence>
<dbReference type="InterPro" id="IPR036259">
    <property type="entry name" value="MFS_trans_sf"/>
</dbReference>
<proteinExistence type="predicted"/>
<feature type="transmembrane region" description="Helical" evidence="6">
    <location>
        <begin position="67"/>
        <end position="89"/>
    </location>
</feature>
<dbReference type="RefSeq" id="WP_184972970.1">
    <property type="nucleotide sequence ID" value="NZ_JACHIN010000018.1"/>
</dbReference>
<evidence type="ECO:0000256" key="5">
    <source>
        <dbReference type="ARBA" id="ARBA00023136"/>
    </source>
</evidence>
<dbReference type="PANTHER" id="PTHR42718:SF9">
    <property type="entry name" value="MAJOR FACILITATOR SUPERFAMILY MULTIDRUG TRANSPORTER MFSC"/>
    <property type="match status" value="1"/>
</dbReference>
<sequence length="195" mass="20171">MSGRWPLLVALSSCALLVSVYATMAIAIMPMVIIDLGAPPAIMQVGAYGYLLAFLGALIPAPRRQRVLLIVSIALGLVAFGLATVLWILSPMPSLLVGGRLLQALAGAVVLWAGTGLVRAAFPGPELWKAILIPAGVAVVGLLAGLLIGLIVTELFSWRVTFLLGLPLVAVALVAVLIAAVKPPAAVPDHRLPAR</sequence>
<feature type="transmembrane region" description="Helical" evidence="6">
    <location>
        <begin position="158"/>
        <end position="181"/>
    </location>
</feature>
<keyword evidence="4 6" id="KW-1133">Transmembrane helix</keyword>
<keyword evidence="5 6" id="KW-0472">Membrane</keyword>
<evidence type="ECO:0000256" key="2">
    <source>
        <dbReference type="ARBA" id="ARBA00022448"/>
    </source>
</evidence>
<keyword evidence="2" id="KW-0813">Transport</keyword>
<feature type="transmembrane region" description="Helical" evidence="6">
    <location>
        <begin position="130"/>
        <end position="152"/>
    </location>
</feature>
<dbReference type="Proteomes" id="UP000568380">
    <property type="component" value="Unassembled WGS sequence"/>
</dbReference>
<dbReference type="InterPro" id="IPR011701">
    <property type="entry name" value="MFS"/>
</dbReference>
<comment type="subcellular location">
    <subcellularLocation>
        <location evidence="1">Cell membrane</location>
        <topology evidence="1">Multi-pass membrane protein</topology>
    </subcellularLocation>
</comment>
<dbReference type="GO" id="GO:0022857">
    <property type="term" value="F:transmembrane transporter activity"/>
    <property type="evidence" value="ECO:0007669"/>
    <property type="project" value="InterPro"/>
</dbReference>
<feature type="transmembrane region" description="Helical" evidence="6">
    <location>
        <begin position="101"/>
        <end position="118"/>
    </location>
</feature>
<accession>A0A7W8AEL9</accession>
<keyword evidence="9" id="KW-1185">Reference proteome</keyword>
<reference evidence="8 9" key="1">
    <citation type="submission" date="2020-08" db="EMBL/GenBank/DDBJ databases">
        <title>Genomic Encyclopedia of Type Strains, Phase IV (KMG-IV): sequencing the most valuable type-strain genomes for metagenomic binning, comparative biology and taxonomic classification.</title>
        <authorList>
            <person name="Goeker M."/>
        </authorList>
    </citation>
    <scope>NUCLEOTIDE SEQUENCE [LARGE SCALE GENOMIC DNA]</scope>
    <source>
        <strain evidence="8 9">DSM 45385</strain>
    </source>
</reference>
<evidence type="ECO:0000313" key="8">
    <source>
        <dbReference type="EMBL" id="MBB5083661.1"/>
    </source>
</evidence>
<evidence type="ECO:0000256" key="3">
    <source>
        <dbReference type="ARBA" id="ARBA00022692"/>
    </source>
</evidence>
<dbReference type="Pfam" id="PF07690">
    <property type="entry name" value="MFS_1"/>
    <property type="match status" value="1"/>
</dbReference>
<dbReference type="AlphaFoldDB" id="A0A7W8AEL9"/>
<name>A0A7W8AEL9_9ACTN</name>
<evidence type="ECO:0000256" key="1">
    <source>
        <dbReference type="ARBA" id="ARBA00004651"/>
    </source>
</evidence>
<comment type="caution">
    <text evidence="8">The sequence shown here is derived from an EMBL/GenBank/DDBJ whole genome shotgun (WGS) entry which is preliminary data.</text>
</comment>
<dbReference type="GO" id="GO:0005886">
    <property type="term" value="C:plasma membrane"/>
    <property type="evidence" value="ECO:0007669"/>
    <property type="project" value="UniProtKB-SubCell"/>
</dbReference>
<evidence type="ECO:0000256" key="6">
    <source>
        <dbReference type="SAM" id="Phobius"/>
    </source>
</evidence>
<evidence type="ECO:0000313" key="9">
    <source>
        <dbReference type="Proteomes" id="UP000568380"/>
    </source>
</evidence>
<feature type="transmembrane region" description="Helical" evidence="6">
    <location>
        <begin position="41"/>
        <end position="60"/>
    </location>
</feature>
<dbReference type="Gene3D" id="1.20.1720.10">
    <property type="entry name" value="Multidrug resistance protein D"/>
    <property type="match status" value="1"/>
</dbReference>
<dbReference type="PANTHER" id="PTHR42718">
    <property type="entry name" value="MAJOR FACILITATOR SUPERFAMILY MULTIDRUG TRANSPORTER MFSC"/>
    <property type="match status" value="1"/>
</dbReference>
<organism evidence="8 9">
    <name type="scientific">Nonomuraea endophytica</name>
    <dbReference type="NCBI Taxonomy" id="714136"/>
    <lineage>
        <taxon>Bacteria</taxon>
        <taxon>Bacillati</taxon>
        <taxon>Actinomycetota</taxon>
        <taxon>Actinomycetes</taxon>
        <taxon>Streptosporangiales</taxon>
        <taxon>Streptosporangiaceae</taxon>
        <taxon>Nonomuraea</taxon>
    </lineage>
</organism>
<keyword evidence="3 6" id="KW-0812">Transmembrane</keyword>
<dbReference type="InterPro" id="IPR020846">
    <property type="entry name" value="MFS_dom"/>
</dbReference>
<dbReference type="SUPFAM" id="SSF103473">
    <property type="entry name" value="MFS general substrate transporter"/>
    <property type="match status" value="1"/>
</dbReference>
<evidence type="ECO:0000259" key="7">
    <source>
        <dbReference type="PROSITE" id="PS50850"/>
    </source>
</evidence>
<dbReference type="PROSITE" id="PS50850">
    <property type="entry name" value="MFS"/>
    <property type="match status" value="1"/>
</dbReference>
<feature type="domain" description="Major facilitator superfamily (MFS) profile" evidence="7">
    <location>
        <begin position="7"/>
        <end position="195"/>
    </location>
</feature>